<dbReference type="AlphaFoldDB" id="A0A0B6XSL9"/>
<sequence length="65" mass="7131">MRFSRAIKLVALVAILSCMVTICMWSTCGTNPYKLGIDDSSGFDNQPSFVLTQYHKRGTNSIAGD</sequence>
<keyword evidence="1" id="KW-0732">Signal</keyword>
<proteinExistence type="predicted"/>
<feature type="non-terminal residue" evidence="2">
    <location>
        <position position="65"/>
    </location>
</feature>
<organism evidence="2">
    <name type="scientific">Arion vulgaris</name>
    <dbReference type="NCBI Taxonomy" id="1028688"/>
    <lineage>
        <taxon>Eukaryota</taxon>
        <taxon>Metazoa</taxon>
        <taxon>Spiralia</taxon>
        <taxon>Lophotrochozoa</taxon>
        <taxon>Mollusca</taxon>
        <taxon>Gastropoda</taxon>
        <taxon>Heterobranchia</taxon>
        <taxon>Euthyneura</taxon>
        <taxon>Panpulmonata</taxon>
        <taxon>Eupulmonata</taxon>
        <taxon>Stylommatophora</taxon>
        <taxon>Helicina</taxon>
        <taxon>Arionoidea</taxon>
        <taxon>Arionidae</taxon>
        <taxon>Arion</taxon>
    </lineage>
</organism>
<feature type="chain" id="PRO_5002126105" evidence="1">
    <location>
        <begin position="26"/>
        <end position="65"/>
    </location>
</feature>
<name>A0A0B6XSL9_9EUPU</name>
<gene>
    <name evidence="2" type="primary">ORF50</name>
</gene>
<dbReference type="EMBL" id="HACG01000024">
    <property type="protein sequence ID" value="CEK46889.1"/>
    <property type="molecule type" value="Transcribed_RNA"/>
</dbReference>
<evidence type="ECO:0000256" key="1">
    <source>
        <dbReference type="SAM" id="SignalP"/>
    </source>
</evidence>
<feature type="signal peptide" evidence="1">
    <location>
        <begin position="1"/>
        <end position="25"/>
    </location>
</feature>
<evidence type="ECO:0000313" key="2">
    <source>
        <dbReference type="EMBL" id="CEK46889.1"/>
    </source>
</evidence>
<accession>A0A0B6XSL9</accession>
<protein>
    <submittedName>
        <fullName evidence="2">Uncharacterized protein</fullName>
    </submittedName>
</protein>
<reference evidence="2" key="1">
    <citation type="submission" date="2014-12" db="EMBL/GenBank/DDBJ databases">
        <title>Insight into the proteome of Arion vulgaris.</title>
        <authorList>
            <person name="Aradska J."/>
            <person name="Bulat T."/>
            <person name="Smidak R."/>
            <person name="Sarate P."/>
            <person name="Gangsoo J."/>
            <person name="Sialana F."/>
            <person name="Bilban M."/>
            <person name="Lubec G."/>
        </authorList>
    </citation>
    <scope>NUCLEOTIDE SEQUENCE</scope>
    <source>
        <tissue evidence="2">Skin</tissue>
    </source>
</reference>